<reference evidence="21" key="1">
    <citation type="journal article" date="2019" name="Int. J. Syst. Evol. Microbiol.">
        <title>The Global Catalogue of Microorganisms (GCM) 10K type strain sequencing project: providing services to taxonomists for standard genome sequencing and annotation.</title>
        <authorList>
            <consortium name="The Broad Institute Genomics Platform"/>
            <consortium name="The Broad Institute Genome Sequencing Center for Infectious Disease"/>
            <person name="Wu L."/>
            <person name="Ma J."/>
        </authorList>
    </citation>
    <scope>NUCLEOTIDE SEQUENCE [LARGE SCALE GENOMIC DNA]</scope>
    <source>
        <strain evidence="21">CCUG 49560</strain>
    </source>
</reference>
<dbReference type="InterPro" id="IPR011601">
    <property type="entry name" value="MurB_C"/>
</dbReference>
<keyword evidence="14 17" id="KW-0131">Cell cycle</keyword>
<dbReference type="HAMAP" id="MF_00037">
    <property type="entry name" value="MurB"/>
    <property type="match status" value="1"/>
</dbReference>
<dbReference type="EMBL" id="JBHSFN010000013">
    <property type="protein sequence ID" value="MFC4588668.1"/>
    <property type="molecule type" value="Genomic_DNA"/>
</dbReference>
<evidence type="ECO:0000256" key="15">
    <source>
        <dbReference type="ARBA" id="ARBA00023316"/>
    </source>
</evidence>
<feature type="region of interest" description="Disordered" evidence="18">
    <location>
        <begin position="335"/>
        <end position="366"/>
    </location>
</feature>
<dbReference type="InterPro" id="IPR016169">
    <property type="entry name" value="FAD-bd_PCMH_sub2"/>
</dbReference>
<evidence type="ECO:0000256" key="18">
    <source>
        <dbReference type="SAM" id="MobiDB-lite"/>
    </source>
</evidence>
<evidence type="ECO:0000256" key="1">
    <source>
        <dbReference type="ARBA" id="ARBA00001974"/>
    </source>
</evidence>
<keyword evidence="10 17" id="KW-0521">NADP</keyword>
<evidence type="ECO:0000256" key="8">
    <source>
        <dbReference type="ARBA" id="ARBA00022630"/>
    </source>
</evidence>
<evidence type="ECO:0000256" key="17">
    <source>
        <dbReference type="HAMAP-Rule" id="MF_00037"/>
    </source>
</evidence>
<comment type="cofactor">
    <cofactor evidence="1 17">
        <name>FAD</name>
        <dbReference type="ChEBI" id="CHEBI:57692"/>
    </cofactor>
</comment>
<dbReference type="SUPFAM" id="SSF56194">
    <property type="entry name" value="Uridine diphospho-N-Acetylenolpyruvylglucosamine reductase, MurB, C-terminal domain"/>
    <property type="match status" value="2"/>
</dbReference>
<keyword evidence="8 17" id="KW-0285">Flavoprotein</keyword>
<sequence>MADRVAGVRLAPYTTLRVGGPARAFAEAHSGEELVALVADADRVGEPVLVLGGGSNLMVSDEGFDGLVIRVTSRGVDVRDDGDRVVVTAQAGEDWDALVARAVAEGWSGIECLSGIPGLVGSTPIQNVGAYGQDVSQTVVGVRVYDRQARELLDLDAGQCGFAYRHSAFKADLARYVVVSVTYALERSVRSGPVGYAELAARLGVEIGDRVTLREARTAVLALRRGKGMVLDAADPDTCSAGSFFTNPILTAPEAAELERRAPGFPRWAVPGGAVKVPAAWLIEHAGFPKGYRRGPARISTKHTLALTNPGGLDLTGFPTDPESQTRAAPAIEPHAHTDTQGHPPGPHAGPHAGPHGGLHAGPHGAPATAADLLALAREVVEGVDTKFGVTLVNEPVMIGLHL</sequence>
<feature type="region of interest" description="Disordered" evidence="18">
    <location>
        <begin position="309"/>
        <end position="328"/>
    </location>
</feature>
<evidence type="ECO:0000256" key="2">
    <source>
        <dbReference type="ARBA" id="ARBA00003921"/>
    </source>
</evidence>
<dbReference type="GO" id="GO:0008762">
    <property type="term" value="F:UDP-N-acetylmuramate dehydrogenase activity"/>
    <property type="evidence" value="ECO:0007669"/>
    <property type="project" value="UniProtKB-EC"/>
</dbReference>
<dbReference type="InterPro" id="IPR036635">
    <property type="entry name" value="MurB_C_sf"/>
</dbReference>
<feature type="active site" description="Proton donor" evidence="17">
    <location>
        <position position="243"/>
    </location>
</feature>
<dbReference type="Pfam" id="PF02873">
    <property type="entry name" value="MurB_C"/>
    <property type="match status" value="1"/>
</dbReference>
<dbReference type="NCBIfam" id="TIGR00179">
    <property type="entry name" value="murB"/>
    <property type="match status" value="1"/>
</dbReference>
<keyword evidence="6 17" id="KW-0963">Cytoplasm</keyword>
<evidence type="ECO:0000313" key="20">
    <source>
        <dbReference type="EMBL" id="MFC4588668.1"/>
    </source>
</evidence>
<dbReference type="PANTHER" id="PTHR21071:SF4">
    <property type="entry name" value="UDP-N-ACETYLENOLPYRUVOYLGLUCOSAMINE REDUCTASE"/>
    <property type="match status" value="1"/>
</dbReference>
<comment type="caution">
    <text evidence="20">The sequence shown here is derived from an EMBL/GenBank/DDBJ whole genome shotgun (WGS) entry which is preliminary data.</text>
</comment>
<keyword evidence="21" id="KW-1185">Reference proteome</keyword>
<name>A0ABV9EHN9_9ACTN</name>
<evidence type="ECO:0000256" key="7">
    <source>
        <dbReference type="ARBA" id="ARBA00022618"/>
    </source>
</evidence>
<evidence type="ECO:0000256" key="11">
    <source>
        <dbReference type="ARBA" id="ARBA00022960"/>
    </source>
</evidence>
<comment type="pathway">
    <text evidence="4 17">Cell wall biogenesis; peptidoglycan biosynthesis.</text>
</comment>
<protein>
    <recommendedName>
        <fullName evidence="17">UDP-N-acetylenolpyruvoylglucosamine reductase</fullName>
        <ecNumber evidence="17">1.3.1.98</ecNumber>
    </recommendedName>
    <alternativeName>
        <fullName evidence="17">UDP-N-acetylmuramate dehydrogenase</fullName>
    </alternativeName>
</protein>
<dbReference type="InterPro" id="IPR016167">
    <property type="entry name" value="FAD-bd_PCMH_sub1"/>
</dbReference>
<dbReference type="InterPro" id="IPR006094">
    <property type="entry name" value="Oxid_FAD_bind_N"/>
</dbReference>
<gene>
    <name evidence="17" type="primary">murB</name>
    <name evidence="20" type="ORF">ACFO8L_21450</name>
</gene>
<keyword evidence="15 17" id="KW-0961">Cell wall biogenesis/degradation</keyword>
<dbReference type="InterPro" id="IPR003170">
    <property type="entry name" value="MurB"/>
</dbReference>
<organism evidence="20 21">
    <name type="scientific">Sphaerisporangium corydalis</name>
    <dbReference type="NCBI Taxonomy" id="1441875"/>
    <lineage>
        <taxon>Bacteria</taxon>
        <taxon>Bacillati</taxon>
        <taxon>Actinomycetota</taxon>
        <taxon>Actinomycetes</taxon>
        <taxon>Streptosporangiales</taxon>
        <taxon>Streptosporangiaceae</taxon>
        <taxon>Sphaerisporangium</taxon>
    </lineage>
</organism>
<dbReference type="EC" id="1.3.1.98" evidence="17"/>
<dbReference type="SUPFAM" id="SSF56176">
    <property type="entry name" value="FAD-binding/transporter-associated domain-like"/>
    <property type="match status" value="1"/>
</dbReference>
<comment type="similarity">
    <text evidence="5 17">Belongs to the MurB family.</text>
</comment>
<dbReference type="Proteomes" id="UP001595891">
    <property type="component" value="Unassembled WGS sequence"/>
</dbReference>
<dbReference type="PROSITE" id="PS51387">
    <property type="entry name" value="FAD_PCMH"/>
    <property type="match status" value="1"/>
</dbReference>
<dbReference type="Gene3D" id="3.30.465.10">
    <property type="match status" value="1"/>
</dbReference>
<evidence type="ECO:0000256" key="5">
    <source>
        <dbReference type="ARBA" id="ARBA00010485"/>
    </source>
</evidence>
<evidence type="ECO:0000313" key="21">
    <source>
        <dbReference type="Proteomes" id="UP001595891"/>
    </source>
</evidence>
<keyword evidence="12 17" id="KW-0573">Peptidoglycan synthesis</keyword>
<evidence type="ECO:0000256" key="13">
    <source>
        <dbReference type="ARBA" id="ARBA00023002"/>
    </source>
</evidence>
<feature type="domain" description="FAD-binding PCMH-type" evidence="19">
    <location>
        <begin position="17"/>
        <end position="188"/>
    </location>
</feature>
<evidence type="ECO:0000256" key="12">
    <source>
        <dbReference type="ARBA" id="ARBA00022984"/>
    </source>
</evidence>
<dbReference type="Gene3D" id="3.30.43.10">
    <property type="entry name" value="Uridine Diphospho-n-acetylenolpyruvylglucosamine Reductase, domain 2"/>
    <property type="match status" value="1"/>
</dbReference>
<dbReference type="NCBIfam" id="NF010478">
    <property type="entry name" value="PRK13903.1"/>
    <property type="match status" value="1"/>
</dbReference>
<evidence type="ECO:0000256" key="4">
    <source>
        <dbReference type="ARBA" id="ARBA00004752"/>
    </source>
</evidence>
<keyword evidence="13 17" id="KW-0560">Oxidoreductase</keyword>
<evidence type="ECO:0000256" key="16">
    <source>
        <dbReference type="ARBA" id="ARBA00048914"/>
    </source>
</evidence>
<feature type="active site" evidence="17">
    <location>
        <position position="165"/>
    </location>
</feature>
<dbReference type="Gene3D" id="3.90.78.10">
    <property type="entry name" value="UDP-N-acetylenolpyruvoylglucosamine reductase, C-terminal domain"/>
    <property type="match status" value="2"/>
</dbReference>
<dbReference type="PANTHER" id="PTHR21071">
    <property type="entry name" value="UDP-N-ACETYLENOLPYRUVOYLGLUCOSAMINE REDUCTASE"/>
    <property type="match status" value="1"/>
</dbReference>
<keyword evidence="7 17" id="KW-0132">Cell division</keyword>
<evidence type="ECO:0000256" key="14">
    <source>
        <dbReference type="ARBA" id="ARBA00023306"/>
    </source>
</evidence>
<proteinExistence type="inferred from homology"/>
<dbReference type="RefSeq" id="WP_262842299.1">
    <property type="nucleotide sequence ID" value="NZ_JANZYP010000010.1"/>
</dbReference>
<dbReference type="InterPro" id="IPR016166">
    <property type="entry name" value="FAD-bd_PCMH"/>
</dbReference>
<keyword evidence="9 17" id="KW-0274">FAD</keyword>
<evidence type="ECO:0000256" key="3">
    <source>
        <dbReference type="ARBA" id="ARBA00004496"/>
    </source>
</evidence>
<comment type="function">
    <text evidence="2 17">Cell wall formation.</text>
</comment>
<keyword evidence="11 17" id="KW-0133">Cell shape</keyword>
<evidence type="ECO:0000259" key="19">
    <source>
        <dbReference type="PROSITE" id="PS51387"/>
    </source>
</evidence>
<feature type="active site" evidence="17">
    <location>
        <position position="395"/>
    </location>
</feature>
<dbReference type="Pfam" id="PF01565">
    <property type="entry name" value="FAD_binding_4"/>
    <property type="match status" value="1"/>
</dbReference>
<evidence type="ECO:0000256" key="6">
    <source>
        <dbReference type="ARBA" id="ARBA00022490"/>
    </source>
</evidence>
<evidence type="ECO:0000256" key="9">
    <source>
        <dbReference type="ARBA" id="ARBA00022827"/>
    </source>
</evidence>
<comment type="catalytic activity">
    <reaction evidence="16 17">
        <text>UDP-N-acetyl-alpha-D-muramate + NADP(+) = UDP-N-acetyl-3-O-(1-carboxyvinyl)-alpha-D-glucosamine + NADPH + H(+)</text>
        <dbReference type="Rhea" id="RHEA:12248"/>
        <dbReference type="ChEBI" id="CHEBI:15378"/>
        <dbReference type="ChEBI" id="CHEBI:57783"/>
        <dbReference type="ChEBI" id="CHEBI:58349"/>
        <dbReference type="ChEBI" id="CHEBI:68483"/>
        <dbReference type="ChEBI" id="CHEBI:70757"/>
        <dbReference type="EC" id="1.3.1.98"/>
    </reaction>
</comment>
<comment type="subcellular location">
    <subcellularLocation>
        <location evidence="3 17">Cytoplasm</location>
    </subcellularLocation>
</comment>
<dbReference type="InterPro" id="IPR036318">
    <property type="entry name" value="FAD-bd_PCMH-like_sf"/>
</dbReference>
<evidence type="ECO:0000256" key="10">
    <source>
        <dbReference type="ARBA" id="ARBA00022857"/>
    </source>
</evidence>
<accession>A0ABV9EHN9</accession>